<dbReference type="GO" id="GO:0006260">
    <property type="term" value="P:DNA replication"/>
    <property type="evidence" value="ECO:0007669"/>
    <property type="project" value="InterPro"/>
</dbReference>
<dbReference type="Pfam" id="PF04081">
    <property type="entry name" value="DNA_pol_delta_4"/>
    <property type="match status" value="1"/>
</dbReference>
<keyword evidence="3" id="KW-0862">Zinc</keyword>
<evidence type="ECO:0000256" key="4">
    <source>
        <dbReference type="PROSITE-ProRule" id="PRU00175"/>
    </source>
</evidence>
<name>A0A0D7B5A0_9AGAR</name>
<dbReference type="Gene3D" id="3.30.40.10">
    <property type="entry name" value="Zinc/RING finger domain, C3HC4 (zinc finger)"/>
    <property type="match status" value="1"/>
</dbReference>
<dbReference type="OrthoDB" id="337486at2759"/>
<evidence type="ECO:0000256" key="2">
    <source>
        <dbReference type="ARBA" id="ARBA00022771"/>
    </source>
</evidence>
<evidence type="ECO:0000313" key="7">
    <source>
        <dbReference type="Proteomes" id="UP000054007"/>
    </source>
</evidence>
<dbReference type="AlphaFoldDB" id="A0A0D7B5A0"/>
<dbReference type="GO" id="GO:0000731">
    <property type="term" value="P:DNA synthesis involved in DNA repair"/>
    <property type="evidence" value="ECO:0007669"/>
    <property type="project" value="InterPro"/>
</dbReference>
<evidence type="ECO:0000256" key="3">
    <source>
        <dbReference type="ARBA" id="ARBA00022833"/>
    </source>
</evidence>
<dbReference type="InterPro" id="IPR007218">
    <property type="entry name" value="DNA_pol_delta_4"/>
</dbReference>
<organism evidence="6 7">
    <name type="scientific">Cylindrobasidium torrendii FP15055 ss-10</name>
    <dbReference type="NCBI Taxonomy" id="1314674"/>
    <lineage>
        <taxon>Eukaryota</taxon>
        <taxon>Fungi</taxon>
        <taxon>Dikarya</taxon>
        <taxon>Basidiomycota</taxon>
        <taxon>Agaricomycotina</taxon>
        <taxon>Agaricomycetes</taxon>
        <taxon>Agaricomycetidae</taxon>
        <taxon>Agaricales</taxon>
        <taxon>Marasmiineae</taxon>
        <taxon>Physalacriaceae</taxon>
        <taxon>Cylindrobasidium</taxon>
    </lineage>
</organism>
<dbReference type="Proteomes" id="UP000054007">
    <property type="component" value="Unassembled WGS sequence"/>
</dbReference>
<proteinExistence type="predicted"/>
<keyword evidence="2 4" id="KW-0863">Zinc-finger</keyword>
<sequence>MALPHSPFLFQLAPKRILSKIAEEFVQLCTDADGTLDIPALHPLAVTCSQMLHHIRPYYFSILHLSDAYPPSSMLADLGTDLSGLAYVQHVIICALSDAAEWQHLQGLTQRFSPDISLTLQDLPLHQAVPAAVRSLLQQAKALSLDNCRVGPTIVQYIGSLQLNALSFVSVDFTCTDGPWGQPIPLPSVKKLCLLPNLAGEQELYKKVHVEHPENLQHLVLSVDWAGFPSWVQRCQKGLLRASLIFRETGIIASTHLQAFHVLQDLTLTIPRERIQSLDLRLPSSVTSLSFAFRGDIPTRSDWRRLASVADGHAIQQVAYSVFNSNSFSAATSSRICADMIRYGQGLFSLEASVTSMDGTSVITYDTLCRQGKLPERRVHSAGMGAPLLILCSFDCALQYGPAATQSREQQWALAHRLGLDPPIEVHASTPTHPGSPPPDWHVLIPSLEPRTHQAQLTSLKETNASLQRLVNHHQHKFEQLRATTSISLYEYKRIKDLVICLGCDQPNYQPYRLHRCGHTLCIHCLVFFFMEQQDANAKHPKRSRHGPSHPTSPSVTCPFCDDEVLEPPALQKGLMGITEIIHGRHTPEQREAAWSQALKKYIARQ</sequence>
<protein>
    <recommendedName>
        <fullName evidence="5">RING-type domain-containing protein</fullName>
    </recommendedName>
</protein>
<keyword evidence="1" id="KW-0479">Metal-binding</keyword>
<dbReference type="EMBL" id="KN880623">
    <property type="protein sequence ID" value="KIY64691.1"/>
    <property type="molecule type" value="Genomic_DNA"/>
</dbReference>
<feature type="domain" description="RING-type" evidence="5">
    <location>
        <begin position="501"/>
        <end position="562"/>
    </location>
</feature>
<gene>
    <name evidence="6" type="ORF">CYLTODRAFT_456974</name>
</gene>
<keyword evidence="7" id="KW-1185">Reference proteome</keyword>
<evidence type="ECO:0000313" key="6">
    <source>
        <dbReference type="EMBL" id="KIY64691.1"/>
    </source>
</evidence>
<evidence type="ECO:0000256" key="1">
    <source>
        <dbReference type="ARBA" id="ARBA00022723"/>
    </source>
</evidence>
<dbReference type="GO" id="GO:0008270">
    <property type="term" value="F:zinc ion binding"/>
    <property type="evidence" value="ECO:0007669"/>
    <property type="project" value="UniProtKB-KW"/>
</dbReference>
<dbReference type="PROSITE" id="PS00518">
    <property type="entry name" value="ZF_RING_1"/>
    <property type="match status" value="1"/>
</dbReference>
<dbReference type="InterPro" id="IPR001841">
    <property type="entry name" value="Znf_RING"/>
</dbReference>
<reference evidence="6 7" key="1">
    <citation type="journal article" date="2015" name="Fungal Genet. Biol.">
        <title>Evolution of novel wood decay mechanisms in Agaricales revealed by the genome sequences of Fistulina hepatica and Cylindrobasidium torrendii.</title>
        <authorList>
            <person name="Floudas D."/>
            <person name="Held B.W."/>
            <person name="Riley R."/>
            <person name="Nagy L.G."/>
            <person name="Koehler G."/>
            <person name="Ransdell A.S."/>
            <person name="Younus H."/>
            <person name="Chow J."/>
            <person name="Chiniquy J."/>
            <person name="Lipzen A."/>
            <person name="Tritt A."/>
            <person name="Sun H."/>
            <person name="Haridas S."/>
            <person name="LaButti K."/>
            <person name="Ohm R.A."/>
            <person name="Kues U."/>
            <person name="Blanchette R.A."/>
            <person name="Grigoriev I.V."/>
            <person name="Minto R.E."/>
            <person name="Hibbett D.S."/>
        </authorList>
    </citation>
    <scope>NUCLEOTIDE SEQUENCE [LARGE SCALE GENOMIC DNA]</scope>
    <source>
        <strain evidence="6 7">FP15055 ss-10</strain>
    </source>
</reference>
<dbReference type="InterPro" id="IPR013083">
    <property type="entry name" value="Znf_RING/FYVE/PHD"/>
</dbReference>
<dbReference type="InterPro" id="IPR017907">
    <property type="entry name" value="Znf_RING_CS"/>
</dbReference>
<accession>A0A0D7B5A0</accession>
<evidence type="ECO:0000259" key="5">
    <source>
        <dbReference type="PROSITE" id="PS50089"/>
    </source>
</evidence>
<dbReference type="PROSITE" id="PS50089">
    <property type="entry name" value="ZF_RING_2"/>
    <property type="match status" value="1"/>
</dbReference>